<dbReference type="OrthoDB" id="7465645at2"/>
<dbReference type="InterPro" id="IPR001647">
    <property type="entry name" value="HTH_TetR"/>
</dbReference>
<keyword evidence="3" id="KW-0804">Transcription</keyword>
<protein>
    <submittedName>
        <fullName evidence="6">TetR family transcriptional regulator</fullName>
    </submittedName>
</protein>
<comment type="caution">
    <text evidence="6">The sequence shown here is derived from an EMBL/GenBank/DDBJ whole genome shotgun (WGS) entry which is preliminary data.</text>
</comment>
<proteinExistence type="predicted"/>
<dbReference type="InterPro" id="IPR050109">
    <property type="entry name" value="HTH-type_TetR-like_transc_reg"/>
</dbReference>
<dbReference type="Pfam" id="PF00440">
    <property type="entry name" value="TetR_N"/>
    <property type="match status" value="1"/>
</dbReference>
<name>A0A178M6W3_9CHLR</name>
<evidence type="ECO:0000256" key="2">
    <source>
        <dbReference type="ARBA" id="ARBA00023125"/>
    </source>
</evidence>
<dbReference type="PROSITE" id="PS50977">
    <property type="entry name" value="HTH_TETR_2"/>
    <property type="match status" value="1"/>
</dbReference>
<dbReference type="PANTHER" id="PTHR30055">
    <property type="entry name" value="HTH-TYPE TRANSCRIPTIONAL REGULATOR RUTR"/>
    <property type="match status" value="1"/>
</dbReference>
<dbReference type="EMBL" id="LWQS01000075">
    <property type="protein sequence ID" value="OAN43785.1"/>
    <property type="molecule type" value="Genomic_DNA"/>
</dbReference>
<dbReference type="AlphaFoldDB" id="A0A178M6W3"/>
<dbReference type="PANTHER" id="PTHR30055:SF243">
    <property type="entry name" value="HTH-TYPE TRANSCRIPTIONAL REGULATOR RV1816"/>
    <property type="match status" value="1"/>
</dbReference>
<evidence type="ECO:0000256" key="4">
    <source>
        <dbReference type="PROSITE-ProRule" id="PRU00335"/>
    </source>
</evidence>
<dbReference type="SUPFAM" id="SSF46689">
    <property type="entry name" value="Homeodomain-like"/>
    <property type="match status" value="1"/>
</dbReference>
<keyword evidence="2 4" id="KW-0238">DNA-binding</keyword>
<gene>
    <name evidence="6" type="ORF">A6A03_17870</name>
</gene>
<keyword evidence="1" id="KW-0805">Transcription regulation</keyword>
<dbReference type="SUPFAM" id="SSF48498">
    <property type="entry name" value="Tetracyclin repressor-like, C-terminal domain"/>
    <property type="match status" value="1"/>
</dbReference>
<evidence type="ECO:0000256" key="3">
    <source>
        <dbReference type="ARBA" id="ARBA00023163"/>
    </source>
</evidence>
<keyword evidence="7" id="KW-1185">Reference proteome</keyword>
<reference evidence="6 7" key="1">
    <citation type="submission" date="2016-04" db="EMBL/GenBank/DDBJ databases">
        <title>Chloroflexus islandicus sp. nov., a thermophilic filamentous anoxygenic phototrophic bacterium from geyser Strokkur (Iceland).</title>
        <authorList>
            <person name="Gaisin V.A."/>
            <person name="Kalashnikov A.M."/>
            <person name="Sukhacheva M.V."/>
            <person name="Grouzdev D.S."/>
            <person name="Ivanov T.M."/>
            <person name="Kuznetsov B."/>
            <person name="Gorlenko V.M."/>
        </authorList>
    </citation>
    <scope>NUCLEOTIDE SEQUENCE [LARGE SCALE GENOMIC DNA]</scope>
    <source>
        <strain evidence="7">isl-2</strain>
    </source>
</reference>
<evidence type="ECO:0000259" key="5">
    <source>
        <dbReference type="PROSITE" id="PS50977"/>
    </source>
</evidence>
<dbReference type="InterPro" id="IPR009057">
    <property type="entry name" value="Homeodomain-like_sf"/>
</dbReference>
<dbReference type="RefSeq" id="WP_066789952.1">
    <property type="nucleotide sequence ID" value="NZ_LWQS01000075.1"/>
</dbReference>
<accession>A0A178M6W3</accession>
<feature type="domain" description="HTH tetR-type" evidence="5">
    <location>
        <begin position="11"/>
        <end position="71"/>
    </location>
</feature>
<evidence type="ECO:0000256" key="1">
    <source>
        <dbReference type="ARBA" id="ARBA00023015"/>
    </source>
</evidence>
<feature type="DNA-binding region" description="H-T-H motif" evidence="4">
    <location>
        <begin position="34"/>
        <end position="53"/>
    </location>
</feature>
<dbReference type="Gene3D" id="1.10.357.10">
    <property type="entry name" value="Tetracycline Repressor, domain 2"/>
    <property type="match status" value="1"/>
</dbReference>
<dbReference type="STRING" id="1707952.A6A03_17870"/>
<dbReference type="InterPro" id="IPR036271">
    <property type="entry name" value="Tet_transcr_reg_TetR-rel_C_sf"/>
</dbReference>
<organism evidence="6 7">
    <name type="scientific">Chloroflexus islandicus</name>
    <dbReference type="NCBI Taxonomy" id="1707952"/>
    <lineage>
        <taxon>Bacteria</taxon>
        <taxon>Bacillati</taxon>
        <taxon>Chloroflexota</taxon>
        <taxon>Chloroflexia</taxon>
        <taxon>Chloroflexales</taxon>
        <taxon>Chloroflexineae</taxon>
        <taxon>Chloroflexaceae</taxon>
        <taxon>Chloroflexus</taxon>
    </lineage>
</organism>
<dbReference type="Proteomes" id="UP000078287">
    <property type="component" value="Unassembled WGS sequence"/>
</dbReference>
<dbReference type="Pfam" id="PF13305">
    <property type="entry name" value="TetR_C_33"/>
    <property type="match status" value="1"/>
</dbReference>
<dbReference type="GO" id="GO:0000976">
    <property type="term" value="F:transcription cis-regulatory region binding"/>
    <property type="evidence" value="ECO:0007669"/>
    <property type="project" value="TreeGrafter"/>
</dbReference>
<dbReference type="GO" id="GO:0003700">
    <property type="term" value="F:DNA-binding transcription factor activity"/>
    <property type="evidence" value="ECO:0007669"/>
    <property type="project" value="TreeGrafter"/>
</dbReference>
<evidence type="ECO:0000313" key="6">
    <source>
        <dbReference type="EMBL" id="OAN43785.1"/>
    </source>
</evidence>
<sequence>MPRPPKTQQMPHLPEVIKQTAWQQIAEYGAPALSLRAIARAIGITAPAIYNYYPDRDALVTALIIDAYTSFGDAQLAARDAVPADDLVGRLHATGIAYRQWAITYPERYQLIFGTPIPGYVAPVEQVLPAAARALSALVSVIEALRLAGRLRAPRLPEIHPAYQPMFAQWQRYGGHCDPQSFALAIVIWARVHGFVSLEIGHQIPPFGADGAALYRYELDRIQHQFVATLAEGDQ</sequence>
<dbReference type="InterPro" id="IPR025996">
    <property type="entry name" value="MT1864/Rv1816-like_C"/>
</dbReference>
<evidence type="ECO:0000313" key="7">
    <source>
        <dbReference type="Proteomes" id="UP000078287"/>
    </source>
</evidence>